<dbReference type="Gene3D" id="2.60.40.10">
    <property type="entry name" value="Immunoglobulins"/>
    <property type="match status" value="1"/>
</dbReference>
<evidence type="ECO:0000256" key="3">
    <source>
        <dbReference type="ARBA" id="ARBA00022729"/>
    </source>
</evidence>
<keyword evidence="8" id="KW-1064">Adaptive immunity</keyword>
<keyword evidence="2" id="KW-1003">Cell membrane</keyword>
<evidence type="ECO:0000256" key="1">
    <source>
        <dbReference type="ARBA" id="ARBA00004236"/>
    </source>
</evidence>
<keyword evidence="11" id="KW-1185">Reference proteome</keyword>
<keyword evidence="3" id="KW-0732">Signal</keyword>
<evidence type="ECO:0000256" key="6">
    <source>
        <dbReference type="ARBA" id="ARBA00023180"/>
    </source>
</evidence>
<proteinExistence type="predicted"/>
<dbReference type="InterPro" id="IPR051896">
    <property type="entry name" value="TCR_alpha_variable"/>
</dbReference>
<keyword evidence="6" id="KW-0325">Glycoprotein</keyword>
<dbReference type="GeneTree" id="ENSGT00940000162840"/>
<dbReference type="InterPro" id="IPR007110">
    <property type="entry name" value="Ig-like_dom"/>
</dbReference>
<dbReference type="Proteomes" id="UP000009136">
    <property type="component" value="Chromosome 10"/>
</dbReference>
<comment type="subunit">
    <text evidence="7">Alpha-beta TR is a heterodimer composed of an alpha and beta chain; disulfide-linked. The alpha-beta TR is associated with the transmembrane signaling CD3 coreceptor proteins to form the TR-CD3 (TcR or TCR). The assembly of alpha-beta TR heterodimers with CD3 occurs in the endoplasmic reticulum where a single alpha-beta TR heterodimer associates with one CD3D-CD3E heterodimer, one CD3G-CD3E heterodimer and one CD247 homodimer forming a stable octameric structure. CD3D-CD3E and CD3G-CD3E heterodimers preferentially associate with TR alpha and TR beta chains, respectively. The association of the CD247 homodimer is the last step of TcR assembly in the endoplasmic reticulum and is required for transport to the cell surface.</text>
</comment>
<dbReference type="PANTHER" id="PTHR19339">
    <property type="entry name" value="T CELL RECEPTOR ALPHA VARIABLE 39"/>
    <property type="match status" value="1"/>
</dbReference>
<dbReference type="InterPro" id="IPR013783">
    <property type="entry name" value="Ig-like_fold"/>
</dbReference>
<feature type="domain" description="Ig-like" evidence="9">
    <location>
        <begin position="4"/>
        <end position="108"/>
    </location>
</feature>
<reference evidence="10" key="2">
    <citation type="submission" date="2025-08" db="UniProtKB">
        <authorList>
            <consortium name="Ensembl"/>
        </authorList>
    </citation>
    <scope>IDENTIFICATION</scope>
    <source>
        <strain evidence="10">Hereford</strain>
    </source>
</reference>
<dbReference type="InterPro" id="IPR003599">
    <property type="entry name" value="Ig_sub"/>
</dbReference>
<evidence type="ECO:0000313" key="10">
    <source>
        <dbReference type="Ensembl" id="ENSBTAP00000102457.2"/>
    </source>
</evidence>
<organism evidence="10 11">
    <name type="scientific">Bos taurus</name>
    <name type="common">Bovine</name>
    <dbReference type="NCBI Taxonomy" id="9913"/>
    <lineage>
        <taxon>Eukaryota</taxon>
        <taxon>Metazoa</taxon>
        <taxon>Chordata</taxon>
        <taxon>Craniata</taxon>
        <taxon>Vertebrata</taxon>
        <taxon>Euteleostomi</taxon>
        <taxon>Mammalia</taxon>
        <taxon>Eutheria</taxon>
        <taxon>Laurasiatheria</taxon>
        <taxon>Artiodactyla</taxon>
        <taxon>Ruminantia</taxon>
        <taxon>Pecora</taxon>
        <taxon>Bovidae</taxon>
        <taxon>Bovinae</taxon>
        <taxon>Bos</taxon>
    </lineage>
</organism>
<comment type="subcellular location">
    <subcellularLocation>
        <location evidence="1">Cell membrane</location>
    </subcellularLocation>
</comment>
<sequence>MNGQQIKHFPEFLLLQEGENFTTYCNFSSTFYNLQWYKQRSGGSAVFFMILAKGGEVKTEQRLTGRLGETRQHSSLHLTAAQLSDAGTYFCAVTQCPGSTCCLPPNLTVGSRGHPSSTPLREGARES</sequence>
<evidence type="ECO:0000256" key="2">
    <source>
        <dbReference type="ARBA" id="ARBA00022475"/>
    </source>
</evidence>
<protein>
    <recommendedName>
        <fullName evidence="9">Ig-like domain-containing protein</fullName>
    </recommendedName>
</protein>
<dbReference type="PROSITE" id="PS50835">
    <property type="entry name" value="IG_LIKE"/>
    <property type="match status" value="1"/>
</dbReference>
<evidence type="ECO:0000259" key="9">
    <source>
        <dbReference type="PROSITE" id="PS50835"/>
    </source>
</evidence>
<evidence type="ECO:0000256" key="8">
    <source>
        <dbReference type="ARBA" id="ARBA00043266"/>
    </source>
</evidence>
<accession>A0AAA9TY73</accession>
<dbReference type="InterPro" id="IPR013106">
    <property type="entry name" value="Ig_V-set"/>
</dbReference>
<evidence type="ECO:0000256" key="5">
    <source>
        <dbReference type="ARBA" id="ARBA00023157"/>
    </source>
</evidence>
<dbReference type="SUPFAM" id="SSF48726">
    <property type="entry name" value="Immunoglobulin"/>
    <property type="match status" value="1"/>
</dbReference>
<dbReference type="SMART" id="SM00409">
    <property type="entry name" value="IG"/>
    <property type="match status" value="1"/>
</dbReference>
<evidence type="ECO:0000313" key="11">
    <source>
        <dbReference type="Proteomes" id="UP000009136"/>
    </source>
</evidence>
<keyword evidence="8" id="KW-0391">Immunity</keyword>
<keyword evidence="5" id="KW-1015">Disulfide bond</keyword>
<name>A0AAA9TY73_BOVIN</name>
<dbReference type="AlphaFoldDB" id="A0AAA9TY73"/>
<evidence type="ECO:0000256" key="7">
    <source>
        <dbReference type="ARBA" id="ARBA00038651"/>
    </source>
</evidence>
<keyword evidence="8" id="KW-1279">T cell receptor</keyword>
<reference evidence="10" key="1">
    <citation type="submission" date="2018-03" db="EMBL/GenBank/DDBJ databases">
        <title>ARS-UCD1.2.</title>
        <authorList>
            <person name="Rosen B.D."/>
            <person name="Bickhart D.M."/>
            <person name="Koren S."/>
            <person name="Schnabel R.D."/>
            <person name="Hall R."/>
            <person name="Zimin A."/>
            <person name="Dreischer C."/>
            <person name="Schultheiss S."/>
            <person name="Schroeder S.G."/>
            <person name="Elsik C.G."/>
            <person name="Couldrey C."/>
            <person name="Liu G.E."/>
            <person name="Van Tassell C.P."/>
            <person name="Phillippy A.M."/>
            <person name="Smith T.P.L."/>
            <person name="Medrano J.F."/>
        </authorList>
    </citation>
    <scope>NUCLEOTIDE SEQUENCE [LARGE SCALE GENOMIC DNA]</scope>
    <source>
        <strain evidence="10">Hereford</strain>
    </source>
</reference>
<evidence type="ECO:0000256" key="4">
    <source>
        <dbReference type="ARBA" id="ARBA00023136"/>
    </source>
</evidence>
<dbReference type="GO" id="GO:0042101">
    <property type="term" value="C:T cell receptor complex"/>
    <property type="evidence" value="ECO:0007669"/>
    <property type="project" value="UniProtKB-KW"/>
</dbReference>
<keyword evidence="4" id="KW-0472">Membrane</keyword>
<dbReference type="InterPro" id="IPR036179">
    <property type="entry name" value="Ig-like_dom_sf"/>
</dbReference>
<dbReference type="Ensembl" id="ENSBTAT00000100491.2">
    <property type="protein sequence ID" value="ENSBTAP00000102457.2"/>
    <property type="gene ID" value="ENSBTAG00000073800.1"/>
</dbReference>
<reference evidence="10" key="3">
    <citation type="submission" date="2025-09" db="UniProtKB">
        <authorList>
            <consortium name="Ensembl"/>
        </authorList>
    </citation>
    <scope>IDENTIFICATION</scope>
    <source>
        <strain evidence="10">Hereford</strain>
    </source>
</reference>
<dbReference type="PANTHER" id="PTHR19339:SF2">
    <property type="entry name" value="T CELL RECEPTOR ALPHA VARIABLE 22"/>
    <property type="match status" value="1"/>
</dbReference>
<dbReference type="Pfam" id="PF07686">
    <property type="entry name" value="V-set"/>
    <property type="match status" value="1"/>
</dbReference>